<comment type="caution">
    <text evidence="3">The sequence shown here is derived from an EMBL/GenBank/DDBJ whole genome shotgun (WGS) entry which is preliminary data.</text>
</comment>
<organism evidence="3 4">
    <name type="scientific">Streptomyces zingiberis</name>
    <dbReference type="NCBI Taxonomy" id="2053010"/>
    <lineage>
        <taxon>Bacteria</taxon>
        <taxon>Bacillati</taxon>
        <taxon>Actinomycetota</taxon>
        <taxon>Actinomycetes</taxon>
        <taxon>Kitasatosporales</taxon>
        <taxon>Streptomycetaceae</taxon>
        <taxon>Streptomyces</taxon>
    </lineage>
</organism>
<keyword evidence="2" id="KW-0812">Transmembrane</keyword>
<dbReference type="Proteomes" id="UP000695264">
    <property type="component" value="Unassembled WGS sequence"/>
</dbReference>
<keyword evidence="4" id="KW-1185">Reference proteome</keyword>
<sequence>MNDDTGAPPATSGPAPSRRARRWWPAGALAAVLAVLAGSFTYFNTNAFAGDRLCHGWISADEAREVLGGSPGRVSADEDSPWWCTVERTGWFPGSGDARLTVRAELKSADHPFGRDAWEMTGATHLAAGGAPGAYDATGGWTLLPASCAKEIEPAKAAGSATPVLSATVNSPSDPSDTADPAATARLLASAARSIAEGSRCGTGEGKESAGGPEPLYAPSAVARTNTAAACGLPGFRLGRVTGPRGEQLRQQTSGELTSPDADWFCDLSFRAAGPRGKDVTLARFAVVRDARLVAALGNRGFTSARCAGRETVFAFDDVSSLLEPEDREATGLPETAALADRYEAAAAKALECAT</sequence>
<evidence type="ECO:0000256" key="2">
    <source>
        <dbReference type="SAM" id="Phobius"/>
    </source>
</evidence>
<gene>
    <name evidence="3" type="ORF">HCK00_24555</name>
</gene>
<keyword evidence="2" id="KW-0472">Membrane</keyword>
<keyword evidence="2" id="KW-1133">Transmembrane helix</keyword>
<feature type="region of interest" description="Disordered" evidence="1">
    <location>
        <begin position="198"/>
        <end position="218"/>
    </location>
</feature>
<dbReference type="RefSeq" id="WP_168104228.1">
    <property type="nucleotide sequence ID" value="NZ_JAATEN010000027.1"/>
</dbReference>
<dbReference type="EMBL" id="JAATEN010000027">
    <property type="protein sequence ID" value="NJQ03602.1"/>
    <property type="molecule type" value="Genomic_DNA"/>
</dbReference>
<feature type="compositionally biased region" description="Low complexity" evidence="1">
    <location>
        <begin position="171"/>
        <end position="180"/>
    </location>
</feature>
<protein>
    <recommendedName>
        <fullName evidence="5">Secreted protein</fullName>
    </recommendedName>
</protein>
<accession>A0ABX1C105</accession>
<proteinExistence type="predicted"/>
<evidence type="ECO:0000313" key="3">
    <source>
        <dbReference type="EMBL" id="NJQ03602.1"/>
    </source>
</evidence>
<feature type="transmembrane region" description="Helical" evidence="2">
    <location>
        <begin position="23"/>
        <end position="43"/>
    </location>
</feature>
<evidence type="ECO:0000313" key="4">
    <source>
        <dbReference type="Proteomes" id="UP000695264"/>
    </source>
</evidence>
<name>A0ABX1C105_9ACTN</name>
<evidence type="ECO:0008006" key="5">
    <source>
        <dbReference type="Google" id="ProtNLM"/>
    </source>
</evidence>
<reference evidence="3 4" key="1">
    <citation type="submission" date="2020-03" db="EMBL/GenBank/DDBJ databases">
        <title>WGS of actinomycetes isolated from Thailand.</title>
        <authorList>
            <person name="Thawai C."/>
        </authorList>
    </citation>
    <scope>NUCLEOTIDE SEQUENCE [LARGE SCALE GENOMIC DNA]</scope>
    <source>
        <strain evidence="3 4">PLAI 1-29</strain>
    </source>
</reference>
<evidence type="ECO:0000256" key="1">
    <source>
        <dbReference type="SAM" id="MobiDB-lite"/>
    </source>
</evidence>
<feature type="region of interest" description="Disordered" evidence="1">
    <location>
        <begin position="157"/>
        <end position="180"/>
    </location>
</feature>